<sequence length="905" mass="95541">MDELARGSVSESAADGSSAEGETESDASFLDRRTYLKLGATAAGVVAVGSRVGRAAGTTRHGIEFDRVLNAVEDLGMDPDGERPIDDAFYGAMDDGTLVEFPPGRYLFTEYRDQRELNRFGVRGLGAHRRDVEFVTPPGESSYFLWIRDGSDILLENLTFQQRMRRDGGDIGNVIRIRDGLQIHDVEFAGFNTSGDTDRWALLPKLTDPDGEGLVTNLVHTGPSDFKPHGVNDGAGGVFHGHRGTITFRDCHIENAAGDGGLYTGKHEGAVNFENCLFKNNDMAVMRLGAGSYIRDSTVVIDWDDAHPDNTGDPGGVNGLYFSSGPWGKTGGGVYNCDVIARSAYRDTPAMGVIAINASDGDVTIEDTRIRNDIDGQPAVFAYAPGERFSSHGTPPEDQWGITIDGVSVTGSARSERGAIVLDKRPESVVRDCCIQMEHGDGIYLEDSPDCVVENTCINVPGEAVGYVRSSAETRDLRYDESCPVPSERWRRSDDADGSSDDSDGRSSGADDGTSHHLKLHSEEASPYSFSVSGDLEFDPAYGTEDYLEGNSVRGFLVGGTDAYRFTGAVTDFEVDGPVEIELDGTAVTADELRSMSDPDDGDGTNSGSSGGDGDASDDSASGDDSSDGGSSLEESPESTESTDGATKRHLKLHSEEASPYSFSVSGDLEFDPAYGTEDYLEGNSVRGFLVGGTDAYRFTGAVTDFEVDGPVEIELDGTAVTADELRSMGDPAPSRTLAVVGTGDAAATYRFTVSGGVAPDPDVGSIDAGDNISGGSAEGAVLGGTDGYLFSGSVTDFQLDGQAAVYVDGRQVDPGLLASAGVEGAVLPHTFVVDGTGSDPCSYTLAVDGTIVKHPRGSDDAATDTITGNEVTGRVEGGVDAYRFRGNLTKLLMNGTAQLSFLEE</sequence>
<feature type="region of interest" description="Disordered" evidence="1">
    <location>
        <begin position="477"/>
        <end position="516"/>
    </location>
</feature>
<comment type="caution">
    <text evidence="3">The sequence shown here is derived from an EMBL/GenBank/DDBJ whole genome shotgun (WGS) entry which is preliminary data.</text>
</comment>
<dbReference type="RefSeq" id="WP_276303910.1">
    <property type="nucleotide sequence ID" value="NZ_CP119992.1"/>
</dbReference>
<protein>
    <submittedName>
        <fullName evidence="3">Right-handed parallel beta-helix repeat-containing protein</fullName>
    </submittedName>
</protein>
<dbReference type="Gene3D" id="2.160.20.10">
    <property type="entry name" value="Single-stranded right-handed beta-helix, Pectin lyase-like"/>
    <property type="match status" value="1"/>
</dbReference>
<feature type="compositionally biased region" description="Low complexity" evidence="1">
    <location>
        <begin position="628"/>
        <end position="645"/>
    </location>
</feature>
<feature type="domain" description="Right handed beta helix" evidence="2">
    <location>
        <begin position="352"/>
        <end position="459"/>
    </location>
</feature>
<dbReference type="EMBL" id="JBHTBF010000002">
    <property type="protein sequence ID" value="MFC7316827.1"/>
    <property type="molecule type" value="Genomic_DNA"/>
</dbReference>
<dbReference type="Proteomes" id="UP001596547">
    <property type="component" value="Unassembled WGS sequence"/>
</dbReference>
<gene>
    <name evidence="3" type="ORF">ACFQPE_08475</name>
</gene>
<feature type="compositionally biased region" description="Low complexity" evidence="1">
    <location>
        <begin position="7"/>
        <end position="20"/>
    </location>
</feature>
<feature type="region of interest" description="Disordered" evidence="1">
    <location>
        <begin position="592"/>
        <end position="652"/>
    </location>
</feature>
<dbReference type="GeneID" id="79316521"/>
<feature type="compositionally biased region" description="Acidic residues" evidence="1">
    <location>
        <begin position="615"/>
        <end position="627"/>
    </location>
</feature>
<dbReference type="InterPro" id="IPR012334">
    <property type="entry name" value="Pectin_lyas_fold"/>
</dbReference>
<feature type="region of interest" description="Disordered" evidence="1">
    <location>
        <begin position="1"/>
        <end position="26"/>
    </location>
</feature>
<evidence type="ECO:0000313" key="3">
    <source>
        <dbReference type="EMBL" id="MFC7316827.1"/>
    </source>
</evidence>
<keyword evidence="4" id="KW-1185">Reference proteome</keyword>
<accession>A0ABD6A9N4</accession>
<name>A0ABD6A9N4_9EURY</name>
<dbReference type="AlphaFoldDB" id="A0ABD6A9N4"/>
<organism evidence="3 4">
    <name type="scientific">Halomarina halobia</name>
    <dbReference type="NCBI Taxonomy" id="3033386"/>
    <lineage>
        <taxon>Archaea</taxon>
        <taxon>Methanobacteriati</taxon>
        <taxon>Methanobacteriota</taxon>
        <taxon>Stenosarchaea group</taxon>
        <taxon>Halobacteria</taxon>
        <taxon>Halobacteriales</taxon>
        <taxon>Natronomonadaceae</taxon>
        <taxon>Halomarina</taxon>
    </lineage>
</organism>
<dbReference type="InterPro" id="IPR011050">
    <property type="entry name" value="Pectin_lyase_fold/virulence"/>
</dbReference>
<reference evidence="3 4" key="1">
    <citation type="journal article" date="2019" name="Int. J. Syst. Evol. Microbiol.">
        <title>The Global Catalogue of Microorganisms (GCM) 10K type strain sequencing project: providing services to taxonomists for standard genome sequencing and annotation.</title>
        <authorList>
            <consortium name="The Broad Institute Genomics Platform"/>
            <consortium name="The Broad Institute Genome Sequencing Center for Infectious Disease"/>
            <person name="Wu L."/>
            <person name="Ma J."/>
        </authorList>
    </citation>
    <scope>NUCLEOTIDE SEQUENCE [LARGE SCALE GENOMIC DNA]</scope>
    <source>
        <strain evidence="3 4">PSR21</strain>
    </source>
</reference>
<dbReference type="InterPro" id="IPR039448">
    <property type="entry name" value="Beta_helix"/>
</dbReference>
<dbReference type="Pfam" id="PF13229">
    <property type="entry name" value="Beta_helix"/>
    <property type="match status" value="1"/>
</dbReference>
<evidence type="ECO:0000259" key="2">
    <source>
        <dbReference type="Pfam" id="PF13229"/>
    </source>
</evidence>
<evidence type="ECO:0000313" key="4">
    <source>
        <dbReference type="Proteomes" id="UP001596547"/>
    </source>
</evidence>
<dbReference type="SUPFAM" id="SSF51126">
    <property type="entry name" value="Pectin lyase-like"/>
    <property type="match status" value="1"/>
</dbReference>
<proteinExistence type="predicted"/>
<evidence type="ECO:0000256" key="1">
    <source>
        <dbReference type="SAM" id="MobiDB-lite"/>
    </source>
</evidence>